<keyword evidence="3" id="KW-1185">Reference proteome</keyword>
<accession>A0A3S4UUU3</accession>
<keyword evidence="1" id="KW-0812">Transmembrane</keyword>
<dbReference type="RefSeq" id="WP_061786943.1">
    <property type="nucleotide sequence ID" value="NZ_LR134406.1"/>
</dbReference>
<feature type="transmembrane region" description="Helical" evidence="1">
    <location>
        <begin position="105"/>
        <end position="124"/>
    </location>
</feature>
<name>A0A3S4UUU3_9ACTN</name>
<protein>
    <submittedName>
        <fullName evidence="2">Uncharacterized protein</fullName>
    </submittedName>
</protein>
<dbReference type="AlphaFoldDB" id="A0A3S4UUU3"/>
<proteinExistence type="predicted"/>
<evidence type="ECO:0000313" key="2">
    <source>
        <dbReference type="EMBL" id="VEH70348.1"/>
    </source>
</evidence>
<sequence>MNEKTDKYTAELARHLRFRGVDEKQVQEAVWTVESHTADSGTSPRQAFGSPRDYARTFTPATTAGPGDTPLYLVGWLIGTLAGALLIICLSARGQEVVLGFLPPVAGIVLASVILVAWGVLVLVRLTRRPKPNPTDSSRSDIR</sequence>
<reference evidence="2 3" key="1">
    <citation type="submission" date="2018-12" db="EMBL/GenBank/DDBJ databases">
        <authorList>
            <consortium name="Pathogen Informatics"/>
        </authorList>
    </citation>
    <scope>NUCLEOTIDE SEQUENCE [LARGE SCALE GENOMIC DNA]</scope>
    <source>
        <strain evidence="2 3">NCTC12967</strain>
    </source>
</reference>
<evidence type="ECO:0000256" key="1">
    <source>
        <dbReference type="SAM" id="Phobius"/>
    </source>
</evidence>
<organism evidence="2 3">
    <name type="scientific">Arachnia propionica</name>
    <dbReference type="NCBI Taxonomy" id="1750"/>
    <lineage>
        <taxon>Bacteria</taxon>
        <taxon>Bacillati</taxon>
        <taxon>Actinomycetota</taxon>
        <taxon>Actinomycetes</taxon>
        <taxon>Propionibacteriales</taxon>
        <taxon>Propionibacteriaceae</taxon>
        <taxon>Arachnia</taxon>
    </lineage>
</organism>
<keyword evidence="1" id="KW-0472">Membrane</keyword>
<feature type="transmembrane region" description="Helical" evidence="1">
    <location>
        <begin position="71"/>
        <end position="93"/>
    </location>
</feature>
<dbReference type="Proteomes" id="UP000273044">
    <property type="component" value="Chromosome"/>
</dbReference>
<keyword evidence="1" id="KW-1133">Transmembrane helix</keyword>
<dbReference type="EMBL" id="LR134406">
    <property type="protein sequence ID" value="VEH70348.1"/>
    <property type="molecule type" value="Genomic_DNA"/>
</dbReference>
<dbReference type="Pfam" id="PF22564">
    <property type="entry name" value="HAAS"/>
    <property type="match status" value="1"/>
</dbReference>
<evidence type="ECO:0000313" key="3">
    <source>
        <dbReference type="Proteomes" id="UP000273044"/>
    </source>
</evidence>
<gene>
    <name evidence="2" type="ORF">NCTC12967_01643</name>
</gene>
<dbReference type="GeneID" id="64407110"/>